<feature type="domain" description="Myb-like" evidence="1">
    <location>
        <begin position="128"/>
        <end position="178"/>
    </location>
</feature>
<feature type="domain" description="HTH myb-type" evidence="2">
    <location>
        <begin position="186"/>
        <end position="233"/>
    </location>
</feature>
<dbReference type="Pfam" id="PF00249">
    <property type="entry name" value="Myb_DNA-binding"/>
    <property type="match status" value="1"/>
</dbReference>
<name>A0A8S1QGV2_9CILI</name>
<dbReference type="Proteomes" id="UP000692954">
    <property type="component" value="Unassembled WGS sequence"/>
</dbReference>
<proteinExistence type="predicted"/>
<feature type="domain" description="HTH myb-type" evidence="2">
    <location>
        <begin position="76"/>
        <end position="130"/>
    </location>
</feature>
<protein>
    <recommendedName>
        <fullName evidence="5">Homeodomain protein</fullName>
    </recommendedName>
</protein>
<dbReference type="PROSITE" id="PS50090">
    <property type="entry name" value="MYB_LIKE"/>
    <property type="match status" value="3"/>
</dbReference>
<evidence type="ECO:0008006" key="5">
    <source>
        <dbReference type="Google" id="ProtNLM"/>
    </source>
</evidence>
<comment type="caution">
    <text evidence="3">The sequence shown here is derived from an EMBL/GenBank/DDBJ whole genome shotgun (WGS) entry which is preliminary data.</text>
</comment>
<dbReference type="InterPro" id="IPR001005">
    <property type="entry name" value="SANT/Myb"/>
</dbReference>
<feature type="domain" description="HTH myb-type" evidence="2">
    <location>
        <begin position="131"/>
        <end position="182"/>
    </location>
</feature>
<dbReference type="CDD" id="cd00167">
    <property type="entry name" value="SANT"/>
    <property type="match status" value="3"/>
</dbReference>
<dbReference type="OrthoDB" id="2143914at2759"/>
<evidence type="ECO:0000313" key="3">
    <source>
        <dbReference type="EMBL" id="CAD8115139.1"/>
    </source>
</evidence>
<organism evidence="3 4">
    <name type="scientific">Paramecium sonneborni</name>
    <dbReference type="NCBI Taxonomy" id="65129"/>
    <lineage>
        <taxon>Eukaryota</taxon>
        <taxon>Sar</taxon>
        <taxon>Alveolata</taxon>
        <taxon>Ciliophora</taxon>
        <taxon>Intramacronucleata</taxon>
        <taxon>Oligohymenophorea</taxon>
        <taxon>Peniculida</taxon>
        <taxon>Parameciidae</taxon>
        <taxon>Paramecium</taxon>
    </lineage>
</organism>
<dbReference type="AlphaFoldDB" id="A0A8S1QGV2"/>
<dbReference type="InterPro" id="IPR017930">
    <property type="entry name" value="Myb_dom"/>
</dbReference>
<dbReference type="GO" id="GO:0000978">
    <property type="term" value="F:RNA polymerase II cis-regulatory region sequence-specific DNA binding"/>
    <property type="evidence" value="ECO:0007669"/>
    <property type="project" value="TreeGrafter"/>
</dbReference>
<dbReference type="Pfam" id="PF13921">
    <property type="entry name" value="Myb_DNA-bind_6"/>
    <property type="match status" value="1"/>
</dbReference>
<evidence type="ECO:0000259" key="1">
    <source>
        <dbReference type="PROSITE" id="PS50090"/>
    </source>
</evidence>
<evidence type="ECO:0000259" key="2">
    <source>
        <dbReference type="PROSITE" id="PS51294"/>
    </source>
</evidence>
<feature type="domain" description="Myb-like" evidence="1">
    <location>
        <begin position="76"/>
        <end position="126"/>
    </location>
</feature>
<keyword evidence="4" id="KW-1185">Reference proteome</keyword>
<dbReference type="GO" id="GO:0005634">
    <property type="term" value="C:nucleus"/>
    <property type="evidence" value="ECO:0007669"/>
    <property type="project" value="TreeGrafter"/>
</dbReference>
<dbReference type="SMART" id="SM00717">
    <property type="entry name" value="SANT"/>
    <property type="match status" value="3"/>
</dbReference>
<dbReference type="PROSITE" id="PS51294">
    <property type="entry name" value="HTH_MYB"/>
    <property type="match status" value="3"/>
</dbReference>
<feature type="domain" description="Myb-like" evidence="1">
    <location>
        <begin position="179"/>
        <end position="229"/>
    </location>
</feature>
<dbReference type="GO" id="GO:0000981">
    <property type="term" value="F:DNA-binding transcription factor activity, RNA polymerase II-specific"/>
    <property type="evidence" value="ECO:0007669"/>
    <property type="project" value="TreeGrafter"/>
</dbReference>
<dbReference type="InterPro" id="IPR050560">
    <property type="entry name" value="MYB_TF"/>
</dbReference>
<gene>
    <name evidence="3" type="ORF">PSON_ATCC_30995.1.T1070163</name>
</gene>
<reference evidence="3" key="1">
    <citation type="submission" date="2021-01" db="EMBL/GenBank/DDBJ databases">
        <authorList>
            <consortium name="Genoscope - CEA"/>
            <person name="William W."/>
        </authorList>
    </citation>
    <scope>NUCLEOTIDE SEQUENCE</scope>
</reference>
<evidence type="ECO:0000313" key="4">
    <source>
        <dbReference type="Proteomes" id="UP000692954"/>
    </source>
</evidence>
<dbReference type="PANTHER" id="PTHR45614:SF69">
    <property type="entry name" value="CHROMOSOME UNDETERMINED SCAFFOLD_38, WHOLE GENOME SHOTGUN SEQUENCE"/>
    <property type="match status" value="1"/>
</dbReference>
<sequence>MKMDGSDNAEYLNNQMIILQETTSKKERNLQRKAKKIHVLNTQKKTESLKRNLNLDSTDTTSIKQKVIKKRNKICENNKQRKSWSVKEDQQLKLALELYGTNWIQIATTMGNRNPSQCAQRWKRIKPQDQKKRKHFNIEEDQLILDLVKKYRRNWSKIAKFLPEKTSKQIRERFINKLNPQIIFKPFTDEEDQIIINAYKEIGSKWTKIQGLLVGRPENMIKNRFYSYLRQKFLNIQNPYYTIHQKKVIKNKNQQSQNNQLQDMTEEKQFIQSEFQKENQGTQNQCNNNNEIQTQEAFQTNQHFQTPCQIFNGNFTYPQYQYYQTPVALFYTQQYGFPINIPLLKQNQFNSSNIDYQQPIFGQNVTHQIVFLSNS</sequence>
<dbReference type="PANTHER" id="PTHR45614">
    <property type="entry name" value="MYB PROTEIN-RELATED"/>
    <property type="match status" value="1"/>
</dbReference>
<accession>A0A8S1QGV2</accession>
<dbReference type="EMBL" id="CAJJDN010000107">
    <property type="protein sequence ID" value="CAD8115139.1"/>
    <property type="molecule type" value="Genomic_DNA"/>
</dbReference>